<evidence type="ECO:0000259" key="8">
    <source>
        <dbReference type="PROSITE" id="PS50157"/>
    </source>
</evidence>
<evidence type="ECO:0000313" key="9">
    <source>
        <dbReference type="EMBL" id="OMJ91727.1"/>
    </source>
</evidence>
<keyword evidence="6" id="KW-0539">Nucleus</keyword>
<dbReference type="InterPro" id="IPR013087">
    <property type="entry name" value="Znf_C2H2_type"/>
</dbReference>
<evidence type="ECO:0000256" key="1">
    <source>
        <dbReference type="ARBA" id="ARBA00004123"/>
    </source>
</evidence>
<evidence type="ECO:0000256" key="5">
    <source>
        <dbReference type="ARBA" id="ARBA00022833"/>
    </source>
</evidence>
<evidence type="ECO:0000256" key="4">
    <source>
        <dbReference type="ARBA" id="ARBA00022771"/>
    </source>
</evidence>
<reference evidence="9 10" key="1">
    <citation type="submission" date="2016-11" db="EMBL/GenBank/DDBJ databases">
        <title>The macronuclear genome of Stentor coeruleus: a giant cell with tiny introns.</title>
        <authorList>
            <person name="Slabodnick M."/>
            <person name="Ruby J.G."/>
            <person name="Reiff S.B."/>
            <person name="Swart E.C."/>
            <person name="Gosai S."/>
            <person name="Prabakaran S."/>
            <person name="Witkowska E."/>
            <person name="Larue G.E."/>
            <person name="Fisher S."/>
            <person name="Freeman R.M."/>
            <person name="Gunawardena J."/>
            <person name="Chu W."/>
            <person name="Stover N.A."/>
            <person name="Gregory B.D."/>
            <person name="Nowacki M."/>
            <person name="Derisi J."/>
            <person name="Roy S.W."/>
            <person name="Marshall W.F."/>
            <person name="Sood P."/>
        </authorList>
    </citation>
    <scope>NUCLEOTIDE SEQUENCE [LARGE SCALE GENOMIC DNA]</scope>
    <source>
        <strain evidence="9">WM001</strain>
    </source>
</reference>
<dbReference type="Gene3D" id="3.30.160.60">
    <property type="entry name" value="Classic Zinc Finger"/>
    <property type="match status" value="2"/>
</dbReference>
<dbReference type="GO" id="GO:0005634">
    <property type="term" value="C:nucleus"/>
    <property type="evidence" value="ECO:0007669"/>
    <property type="project" value="UniProtKB-SubCell"/>
</dbReference>
<feature type="domain" description="C2H2-type" evidence="8">
    <location>
        <begin position="94"/>
        <end position="123"/>
    </location>
</feature>
<dbReference type="GO" id="GO:0000981">
    <property type="term" value="F:DNA-binding transcription factor activity, RNA polymerase II-specific"/>
    <property type="evidence" value="ECO:0007669"/>
    <property type="project" value="TreeGrafter"/>
</dbReference>
<keyword evidence="4 7" id="KW-0863">Zinc-finger</keyword>
<dbReference type="AlphaFoldDB" id="A0A1R2CRV7"/>
<organism evidence="9 10">
    <name type="scientific">Stentor coeruleus</name>
    <dbReference type="NCBI Taxonomy" id="5963"/>
    <lineage>
        <taxon>Eukaryota</taxon>
        <taxon>Sar</taxon>
        <taxon>Alveolata</taxon>
        <taxon>Ciliophora</taxon>
        <taxon>Postciliodesmatophora</taxon>
        <taxon>Heterotrichea</taxon>
        <taxon>Heterotrichida</taxon>
        <taxon>Stentoridae</taxon>
        <taxon>Stentor</taxon>
    </lineage>
</organism>
<evidence type="ECO:0000256" key="6">
    <source>
        <dbReference type="ARBA" id="ARBA00023242"/>
    </source>
</evidence>
<keyword evidence="2" id="KW-0479">Metal-binding</keyword>
<keyword evidence="5" id="KW-0862">Zinc</keyword>
<dbReference type="PANTHER" id="PTHR24394">
    <property type="entry name" value="ZINC FINGER PROTEIN"/>
    <property type="match status" value="1"/>
</dbReference>
<sequence>MIVKILHRFFVLNTVEKIVEWLILKMKTRMYTCTTNKCFKSFRDEESLRNHETCHGNEIEQDPKNFTCPKCNRVLATKQSLKEHTYTHSGKKPFRCSEIGCGKTFRQSSQLCNHRKVHKEAKKMMKVQSVKSNQICFLGERHNETLYSQSIFLFSDANQKIILPPIFSQDSETLLPSIDSY</sequence>
<evidence type="ECO:0000256" key="3">
    <source>
        <dbReference type="ARBA" id="ARBA00022737"/>
    </source>
</evidence>
<comment type="subcellular location">
    <subcellularLocation>
        <location evidence="1">Nucleus</location>
    </subcellularLocation>
</comment>
<keyword evidence="10" id="KW-1185">Reference proteome</keyword>
<keyword evidence="3" id="KW-0677">Repeat</keyword>
<dbReference type="OrthoDB" id="372803at2759"/>
<dbReference type="GO" id="GO:0008270">
    <property type="term" value="F:zinc ion binding"/>
    <property type="evidence" value="ECO:0007669"/>
    <property type="project" value="UniProtKB-KW"/>
</dbReference>
<gene>
    <name evidence="9" type="ORF">SteCoe_5624</name>
</gene>
<accession>A0A1R2CRV7</accession>
<evidence type="ECO:0000256" key="7">
    <source>
        <dbReference type="PROSITE-ProRule" id="PRU00042"/>
    </source>
</evidence>
<dbReference type="FunFam" id="3.30.160.60:FF:002343">
    <property type="entry name" value="Zinc finger protein 33A"/>
    <property type="match status" value="1"/>
</dbReference>
<name>A0A1R2CRV7_9CILI</name>
<dbReference type="EMBL" id="MPUH01000075">
    <property type="protein sequence ID" value="OMJ91727.1"/>
    <property type="molecule type" value="Genomic_DNA"/>
</dbReference>
<comment type="caution">
    <text evidence="9">The sequence shown here is derived from an EMBL/GenBank/DDBJ whole genome shotgun (WGS) entry which is preliminary data.</text>
</comment>
<proteinExistence type="predicted"/>
<protein>
    <recommendedName>
        <fullName evidence="8">C2H2-type domain-containing protein</fullName>
    </recommendedName>
</protein>
<dbReference type="Proteomes" id="UP000187209">
    <property type="component" value="Unassembled WGS sequence"/>
</dbReference>
<evidence type="ECO:0000313" key="10">
    <source>
        <dbReference type="Proteomes" id="UP000187209"/>
    </source>
</evidence>
<dbReference type="SMART" id="SM00355">
    <property type="entry name" value="ZnF_C2H2"/>
    <property type="match status" value="3"/>
</dbReference>
<dbReference type="PANTHER" id="PTHR24394:SF44">
    <property type="entry name" value="ZINC FINGER PROTEIN 271-LIKE"/>
    <property type="match status" value="1"/>
</dbReference>
<dbReference type="PROSITE" id="PS00028">
    <property type="entry name" value="ZINC_FINGER_C2H2_1"/>
    <property type="match status" value="3"/>
</dbReference>
<dbReference type="Pfam" id="PF00096">
    <property type="entry name" value="zf-C2H2"/>
    <property type="match status" value="2"/>
</dbReference>
<dbReference type="PROSITE" id="PS50157">
    <property type="entry name" value="ZINC_FINGER_C2H2_2"/>
    <property type="match status" value="3"/>
</dbReference>
<feature type="domain" description="C2H2-type" evidence="8">
    <location>
        <begin position="31"/>
        <end position="60"/>
    </location>
</feature>
<evidence type="ECO:0000256" key="2">
    <source>
        <dbReference type="ARBA" id="ARBA00022723"/>
    </source>
</evidence>
<dbReference type="SUPFAM" id="SSF57667">
    <property type="entry name" value="beta-beta-alpha zinc fingers"/>
    <property type="match status" value="1"/>
</dbReference>
<feature type="domain" description="C2H2-type" evidence="8">
    <location>
        <begin position="66"/>
        <end position="93"/>
    </location>
</feature>
<dbReference type="InterPro" id="IPR036236">
    <property type="entry name" value="Znf_C2H2_sf"/>
</dbReference>